<protein>
    <recommendedName>
        <fullName evidence="10">Odorant receptor</fullName>
    </recommendedName>
</protein>
<evidence type="ECO:0000256" key="6">
    <source>
        <dbReference type="ARBA" id="ARBA00022989"/>
    </source>
</evidence>
<evidence type="ECO:0000313" key="11">
    <source>
        <dbReference type="EMBL" id="KAF7412092.1"/>
    </source>
</evidence>
<comment type="subcellular location">
    <subcellularLocation>
        <location evidence="1 10">Cell membrane</location>
        <topology evidence="1 10">Multi-pass membrane protein</topology>
    </subcellularLocation>
</comment>
<dbReference type="GO" id="GO:0004984">
    <property type="term" value="F:olfactory receptor activity"/>
    <property type="evidence" value="ECO:0007669"/>
    <property type="project" value="InterPro"/>
</dbReference>
<keyword evidence="6 10" id="KW-1133">Transmembrane helix</keyword>
<evidence type="ECO:0000256" key="9">
    <source>
        <dbReference type="ARBA" id="ARBA00023224"/>
    </source>
</evidence>
<name>A0A834KU63_VESVU</name>
<keyword evidence="2" id="KW-1003">Cell membrane</keyword>
<evidence type="ECO:0000256" key="4">
    <source>
        <dbReference type="ARBA" id="ARBA00022692"/>
    </source>
</evidence>
<proteinExistence type="inferred from homology"/>
<keyword evidence="8 10" id="KW-0675">Receptor</keyword>
<evidence type="ECO:0000256" key="3">
    <source>
        <dbReference type="ARBA" id="ARBA00022606"/>
    </source>
</evidence>
<feature type="transmembrane region" description="Helical" evidence="10">
    <location>
        <begin position="44"/>
        <end position="63"/>
    </location>
</feature>
<dbReference type="Proteomes" id="UP000614350">
    <property type="component" value="Unassembled WGS sequence"/>
</dbReference>
<keyword evidence="9 10" id="KW-0807">Transducer</keyword>
<accession>A0A834KU63</accession>
<feature type="transmembrane region" description="Helical" evidence="10">
    <location>
        <begin position="130"/>
        <end position="155"/>
    </location>
</feature>
<feature type="transmembrane region" description="Helical" evidence="10">
    <location>
        <begin position="69"/>
        <end position="88"/>
    </location>
</feature>
<evidence type="ECO:0000256" key="2">
    <source>
        <dbReference type="ARBA" id="ARBA00022475"/>
    </source>
</evidence>
<keyword evidence="4 10" id="KW-0812">Transmembrane</keyword>
<comment type="similarity">
    <text evidence="10">Belongs to the insect chemoreceptor superfamily. Heteromeric odorant receptor channel (TC 1.A.69) family.</text>
</comment>
<organism evidence="11 12">
    <name type="scientific">Vespula vulgaris</name>
    <name type="common">Yellow jacket</name>
    <name type="synonym">Wasp</name>
    <dbReference type="NCBI Taxonomy" id="7454"/>
    <lineage>
        <taxon>Eukaryota</taxon>
        <taxon>Metazoa</taxon>
        <taxon>Ecdysozoa</taxon>
        <taxon>Arthropoda</taxon>
        <taxon>Hexapoda</taxon>
        <taxon>Insecta</taxon>
        <taxon>Pterygota</taxon>
        <taxon>Neoptera</taxon>
        <taxon>Endopterygota</taxon>
        <taxon>Hymenoptera</taxon>
        <taxon>Apocrita</taxon>
        <taxon>Aculeata</taxon>
        <taxon>Vespoidea</taxon>
        <taxon>Vespidae</taxon>
        <taxon>Vespinae</taxon>
        <taxon>Vespula</taxon>
    </lineage>
</organism>
<sequence>MAHDCQVRELDYFEKRYCKLNRICLSLIGLWPYSAPKKRFFRKLVVNGTFLVILIVQITSIITVDDFQLLMEVISNFVLYLTCVLMYYNSLFNMPKISQLLELIKQDWLEKENMKEFEIMKKYAKDGRMYSLMIIMLTYGLIFLVMSVSAIPYILDIYFPLNQTRFHTLPFSVELFIDTEKYYCLAFFIIFFTSSLSCIVVVGNYTLFAVLVYHICGMFCVVRNMLDDVVDVTKEYVYDRNTEDIAYAKIIRSIKYHKKTLEFDSIFNSSFEQGLSILLLKNSAFEYENIRETISSILNIIVNCGILYMKCHLGQKIIDHSVLIFDKTFDMPWYMLSKKSQMLLCFMMMRSLKPCYFVLANFFILSIKFSISVIQTTLSYAMVMYSLQ</sequence>
<dbReference type="PANTHER" id="PTHR21137">
    <property type="entry name" value="ODORANT RECEPTOR"/>
    <property type="match status" value="1"/>
</dbReference>
<dbReference type="GO" id="GO:0007165">
    <property type="term" value="P:signal transduction"/>
    <property type="evidence" value="ECO:0007669"/>
    <property type="project" value="UniProtKB-KW"/>
</dbReference>
<dbReference type="AlphaFoldDB" id="A0A834KU63"/>
<evidence type="ECO:0000256" key="5">
    <source>
        <dbReference type="ARBA" id="ARBA00022725"/>
    </source>
</evidence>
<keyword evidence="12" id="KW-1185">Reference proteome</keyword>
<keyword evidence="7 10" id="KW-0472">Membrane</keyword>
<evidence type="ECO:0000256" key="8">
    <source>
        <dbReference type="ARBA" id="ARBA00023170"/>
    </source>
</evidence>
<evidence type="ECO:0000313" key="12">
    <source>
        <dbReference type="Proteomes" id="UP000614350"/>
    </source>
</evidence>
<reference evidence="11" key="1">
    <citation type="journal article" date="2020" name="G3 (Bethesda)">
        <title>High-Quality Assemblies for Three Invasive Social Wasps from the &lt;i&gt;Vespula&lt;/i&gt; Genus.</title>
        <authorList>
            <person name="Harrop T.W.R."/>
            <person name="Guhlin J."/>
            <person name="McLaughlin G.M."/>
            <person name="Permina E."/>
            <person name="Stockwell P."/>
            <person name="Gilligan J."/>
            <person name="Le Lec M.F."/>
            <person name="Gruber M.A.M."/>
            <person name="Quinn O."/>
            <person name="Lovegrove M."/>
            <person name="Duncan E.J."/>
            <person name="Remnant E.J."/>
            <person name="Van Eeckhoven J."/>
            <person name="Graham B."/>
            <person name="Knapp R.A."/>
            <person name="Langford K.W."/>
            <person name="Kronenberg Z."/>
            <person name="Press M.O."/>
            <person name="Eacker S.M."/>
            <person name="Wilson-Rankin E.E."/>
            <person name="Purcell J."/>
            <person name="Lester P.J."/>
            <person name="Dearden P.K."/>
        </authorList>
    </citation>
    <scope>NUCLEOTIDE SEQUENCE</scope>
    <source>
        <strain evidence="11">Marl-1</strain>
    </source>
</reference>
<feature type="transmembrane region" description="Helical" evidence="10">
    <location>
        <begin position="356"/>
        <end position="383"/>
    </location>
</feature>
<comment type="caution">
    <text evidence="10">Lacks conserved residue(s) required for the propagation of feature annotation.</text>
</comment>
<dbReference type="GO" id="GO:0005886">
    <property type="term" value="C:plasma membrane"/>
    <property type="evidence" value="ECO:0007669"/>
    <property type="project" value="UniProtKB-SubCell"/>
</dbReference>
<evidence type="ECO:0000256" key="10">
    <source>
        <dbReference type="RuleBase" id="RU351113"/>
    </source>
</evidence>
<keyword evidence="5 10" id="KW-0552">Olfaction</keyword>
<dbReference type="PANTHER" id="PTHR21137:SF35">
    <property type="entry name" value="ODORANT RECEPTOR 19A-RELATED"/>
    <property type="match status" value="1"/>
</dbReference>
<dbReference type="InterPro" id="IPR004117">
    <property type="entry name" value="7tm6_olfct_rcpt"/>
</dbReference>
<evidence type="ECO:0000256" key="7">
    <source>
        <dbReference type="ARBA" id="ARBA00023136"/>
    </source>
</evidence>
<keyword evidence="3 10" id="KW-0716">Sensory transduction</keyword>
<dbReference type="EMBL" id="JACSEA010000001">
    <property type="protein sequence ID" value="KAF7412092.1"/>
    <property type="molecule type" value="Genomic_DNA"/>
</dbReference>
<feature type="transmembrane region" description="Helical" evidence="10">
    <location>
        <begin position="185"/>
        <end position="216"/>
    </location>
</feature>
<evidence type="ECO:0000256" key="1">
    <source>
        <dbReference type="ARBA" id="ARBA00004651"/>
    </source>
</evidence>
<comment type="caution">
    <text evidence="11">The sequence shown here is derived from an EMBL/GenBank/DDBJ whole genome shotgun (WGS) entry which is preliminary data.</text>
</comment>
<gene>
    <name evidence="11" type="ORF">HZH66_000988</name>
</gene>
<dbReference type="GO" id="GO:0005549">
    <property type="term" value="F:odorant binding"/>
    <property type="evidence" value="ECO:0007669"/>
    <property type="project" value="InterPro"/>
</dbReference>
<dbReference type="Pfam" id="PF02949">
    <property type="entry name" value="7tm_6"/>
    <property type="match status" value="1"/>
</dbReference>